<name>A0A0N8GG73_9BACI</name>
<accession>A0A0N8GG73</accession>
<proteinExistence type="predicted"/>
<dbReference type="InterPro" id="IPR029063">
    <property type="entry name" value="SAM-dependent_MTases_sf"/>
</dbReference>
<feature type="domain" description="Methyltransferase type 11" evidence="1">
    <location>
        <begin position="4"/>
        <end position="70"/>
    </location>
</feature>
<evidence type="ECO:0000313" key="2">
    <source>
        <dbReference type="EMBL" id="KPL57698.1"/>
    </source>
</evidence>
<dbReference type="InterPro" id="IPR013216">
    <property type="entry name" value="Methyltransf_11"/>
</dbReference>
<evidence type="ECO:0000259" key="1">
    <source>
        <dbReference type="Pfam" id="PF08241"/>
    </source>
</evidence>
<dbReference type="Pfam" id="PF08241">
    <property type="entry name" value="Methyltransf_11"/>
    <property type="match status" value="1"/>
</dbReference>
<dbReference type="AlphaFoldDB" id="A0A0N8GG73"/>
<gene>
    <name evidence="2" type="ORF">AM506_20810</name>
</gene>
<dbReference type="Proteomes" id="UP000050398">
    <property type="component" value="Unassembled WGS sequence"/>
</dbReference>
<reference evidence="2 3" key="1">
    <citation type="submission" date="2015-08" db="EMBL/GenBank/DDBJ databases">
        <title>Draft Genome Sequence of Bacillus vietnamensis UCD-SED5.</title>
        <authorList>
            <person name="Lee R.D."/>
            <person name="Jospin G."/>
            <person name="Lang J.M."/>
            <person name="Coil D.A."/>
            <person name="Eisen J.A."/>
        </authorList>
    </citation>
    <scope>NUCLEOTIDE SEQUENCE [LARGE SCALE GENOMIC DNA]</scope>
    <source>
        <strain evidence="2 3">UCD-SED5</strain>
    </source>
</reference>
<dbReference type="EMBL" id="LIXZ01000030">
    <property type="protein sequence ID" value="KPL57698.1"/>
    <property type="molecule type" value="Genomic_DNA"/>
</dbReference>
<evidence type="ECO:0000313" key="3">
    <source>
        <dbReference type="Proteomes" id="UP000050398"/>
    </source>
</evidence>
<protein>
    <recommendedName>
        <fullName evidence="1">Methyltransferase type 11 domain-containing protein</fullName>
    </recommendedName>
</protein>
<comment type="caution">
    <text evidence="2">The sequence shown here is derived from an EMBL/GenBank/DDBJ whole genome shotgun (WGS) entry which is preliminary data.</text>
</comment>
<dbReference type="GO" id="GO:0008757">
    <property type="term" value="F:S-adenosylmethionine-dependent methyltransferase activity"/>
    <property type="evidence" value="ECO:0007669"/>
    <property type="project" value="InterPro"/>
</dbReference>
<dbReference type="SUPFAM" id="SSF53335">
    <property type="entry name" value="S-adenosyl-L-methionine-dependent methyltransferases"/>
    <property type="match status" value="1"/>
</dbReference>
<dbReference type="Gene3D" id="3.40.50.150">
    <property type="entry name" value="Vaccinia Virus protein VP39"/>
    <property type="match status" value="1"/>
</dbReference>
<organism evidence="2 3">
    <name type="scientific">Rossellomorea vietnamensis</name>
    <dbReference type="NCBI Taxonomy" id="218284"/>
    <lineage>
        <taxon>Bacteria</taxon>
        <taxon>Bacillati</taxon>
        <taxon>Bacillota</taxon>
        <taxon>Bacilli</taxon>
        <taxon>Bacillales</taxon>
        <taxon>Bacillaceae</taxon>
        <taxon>Rossellomorea</taxon>
    </lineage>
</organism>
<sequence length="171" mass="19949">MVAIEKMKKMYNRNQIEADFICGDIREIDRASDSYDIVFNSGVLEHFSYSKQVNILKEMTRICKTNGLILTMNPNAKCLLYRIWKQTLESQDQWIYGEEYPVVSLDNQFRDAGLHLLREYSIGFDVSVEQFGSLYECTYAANIIQEFYNALPTIDKQLFEGYLLCSVGRKF</sequence>
<dbReference type="PATRIC" id="fig|218284.4.peg.2707"/>